<evidence type="ECO:0000313" key="2">
    <source>
        <dbReference type="EMBL" id="QHT25981.1"/>
    </source>
</evidence>
<name>A0A6C0EBI3_9ZZZZ</name>
<feature type="coiled-coil region" evidence="1">
    <location>
        <begin position="2"/>
        <end position="29"/>
    </location>
</feature>
<evidence type="ECO:0000256" key="1">
    <source>
        <dbReference type="SAM" id="Coils"/>
    </source>
</evidence>
<dbReference type="AlphaFoldDB" id="A0A6C0EBI3"/>
<accession>A0A6C0EBI3</accession>
<protein>
    <submittedName>
        <fullName evidence="2">Uncharacterized protein</fullName>
    </submittedName>
</protein>
<keyword evidence="1" id="KW-0175">Coiled coil</keyword>
<sequence>MATEHDITLDALERECIELKNNIYTCEKNKYKYEVKLRQNRLKHDKITIESLRYPLSLWSKDIFLPPLERDQKRLRLPKKCVIVLINKYDEPFKLNDKDQTLFNALQLTGKVEIMNYNVVTRLTNHRCKQNYFSDDDFDDLLKIYDLDYAENYVIENSTKRHRFDKFASDYDMEIDGKGYQLFFQYDPQYVVHGVATRVYQDEEHERIYDPDEGDSYFISTPVVRGIVTAFVYGAQ</sequence>
<organism evidence="2">
    <name type="scientific">viral metagenome</name>
    <dbReference type="NCBI Taxonomy" id="1070528"/>
    <lineage>
        <taxon>unclassified sequences</taxon>
        <taxon>metagenomes</taxon>
        <taxon>organismal metagenomes</taxon>
    </lineage>
</organism>
<proteinExistence type="predicted"/>
<dbReference type="EMBL" id="MN739777">
    <property type="protein sequence ID" value="QHT25981.1"/>
    <property type="molecule type" value="Genomic_DNA"/>
</dbReference>
<reference evidence="2" key="1">
    <citation type="journal article" date="2020" name="Nature">
        <title>Giant virus diversity and host interactions through global metagenomics.</title>
        <authorList>
            <person name="Schulz F."/>
            <person name="Roux S."/>
            <person name="Paez-Espino D."/>
            <person name="Jungbluth S."/>
            <person name="Walsh D.A."/>
            <person name="Denef V.J."/>
            <person name="McMahon K.D."/>
            <person name="Konstantinidis K.T."/>
            <person name="Eloe-Fadrosh E.A."/>
            <person name="Kyrpides N.C."/>
            <person name="Woyke T."/>
        </authorList>
    </citation>
    <scope>NUCLEOTIDE SEQUENCE</scope>
    <source>
        <strain evidence="2">GVMAG-M-3300023179-27</strain>
    </source>
</reference>